<accession>C0ET76</accession>
<comment type="caution">
    <text evidence="1">The sequence shown here is derived from an EMBL/GenBank/DDBJ whole genome shotgun (WGS) entry which is preliminary data.</text>
</comment>
<reference evidence="1 2" key="2">
    <citation type="submission" date="2009-02" db="EMBL/GenBank/DDBJ databases">
        <title>Draft genome sequence of Eubacterium hallii (DSM 3353).</title>
        <authorList>
            <person name="Sudarsanam P."/>
            <person name="Ley R."/>
            <person name="Guruge J."/>
            <person name="Turnbaugh P.J."/>
            <person name="Mahowald M."/>
            <person name="Liep D."/>
            <person name="Gordon J."/>
        </authorList>
    </citation>
    <scope>NUCLEOTIDE SEQUENCE [LARGE SCALE GENOMIC DNA]</scope>
    <source>
        <strain evidence="1 2">DSM 3353</strain>
    </source>
</reference>
<dbReference type="AlphaFoldDB" id="C0ET76"/>
<protein>
    <submittedName>
        <fullName evidence="1">Uncharacterized protein</fullName>
    </submittedName>
</protein>
<gene>
    <name evidence="1" type="ORF">EUBHAL_00607</name>
</gene>
<evidence type="ECO:0000313" key="2">
    <source>
        <dbReference type="Proteomes" id="UP000003174"/>
    </source>
</evidence>
<sequence length="50" mass="5459">MIGDFCCANPTCAFEATDNDAGEYTISAGGHKNRILLLYIEGIPLNFSYK</sequence>
<proteinExistence type="predicted"/>
<name>C0ET76_9FIRM</name>
<reference evidence="1 2" key="1">
    <citation type="submission" date="2009-01" db="EMBL/GenBank/DDBJ databases">
        <authorList>
            <person name="Fulton L."/>
            <person name="Clifton S."/>
            <person name="Fulton B."/>
            <person name="Xu J."/>
            <person name="Minx P."/>
            <person name="Pepin K.H."/>
            <person name="Johnson M."/>
            <person name="Bhonagiri V."/>
            <person name="Nash W.E."/>
            <person name="Mardis E.R."/>
            <person name="Wilson R.K."/>
        </authorList>
    </citation>
    <scope>NUCLEOTIDE SEQUENCE [LARGE SCALE GENOMIC DNA]</scope>
    <source>
        <strain evidence="1 2">DSM 3353</strain>
    </source>
</reference>
<organism evidence="1 2">
    <name type="scientific">Anaerobutyricum hallii DSM 3353</name>
    <dbReference type="NCBI Taxonomy" id="411469"/>
    <lineage>
        <taxon>Bacteria</taxon>
        <taxon>Bacillati</taxon>
        <taxon>Bacillota</taxon>
        <taxon>Clostridia</taxon>
        <taxon>Lachnospirales</taxon>
        <taxon>Lachnospiraceae</taxon>
        <taxon>Anaerobutyricum</taxon>
    </lineage>
</organism>
<dbReference type="Proteomes" id="UP000003174">
    <property type="component" value="Unassembled WGS sequence"/>
</dbReference>
<evidence type="ECO:0000313" key="1">
    <source>
        <dbReference type="EMBL" id="EEG37507.1"/>
    </source>
</evidence>
<dbReference type="EMBL" id="ACEP01000034">
    <property type="protein sequence ID" value="EEG37507.1"/>
    <property type="molecule type" value="Genomic_DNA"/>
</dbReference>